<reference evidence="2 3" key="1">
    <citation type="submission" date="2024-02" db="EMBL/GenBank/DDBJ databases">
        <title>High-quality chromosome-scale genome assembly of Pensacola bahiagrass (Paspalum notatum Flugge var. saurae).</title>
        <authorList>
            <person name="Vega J.M."/>
            <person name="Podio M."/>
            <person name="Orjuela J."/>
            <person name="Siena L.A."/>
            <person name="Pessino S.C."/>
            <person name="Combes M.C."/>
            <person name="Mariac C."/>
            <person name="Albertini E."/>
            <person name="Pupilli F."/>
            <person name="Ortiz J.P.A."/>
            <person name="Leblanc O."/>
        </authorList>
    </citation>
    <scope>NUCLEOTIDE SEQUENCE [LARGE SCALE GENOMIC DNA]</scope>
    <source>
        <strain evidence="2">R1</strain>
        <tissue evidence="2">Leaf</tissue>
    </source>
</reference>
<sequence>MADRQRSASTLLTRLGIGALTINTALAVYKAWGDAGAVVFVVVAYAAVLLLFHCLRRHQAHTHHMEAKLGFLVLACTSALVVYSYWGDASSVAFVLLADTALLLLFLCLREFERTRRGREDKIKAAVWALTTLLTAMFASRVAPLMPPAVAAVVWAMAVAAAAEGFWALFMYLNP</sequence>
<organism evidence="2 3">
    <name type="scientific">Paspalum notatum var. saurae</name>
    <dbReference type="NCBI Taxonomy" id="547442"/>
    <lineage>
        <taxon>Eukaryota</taxon>
        <taxon>Viridiplantae</taxon>
        <taxon>Streptophyta</taxon>
        <taxon>Embryophyta</taxon>
        <taxon>Tracheophyta</taxon>
        <taxon>Spermatophyta</taxon>
        <taxon>Magnoliopsida</taxon>
        <taxon>Liliopsida</taxon>
        <taxon>Poales</taxon>
        <taxon>Poaceae</taxon>
        <taxon>PACMAD clade</taxon>
        <taxon>Panicoideae</taxon>
        <taxon>Andropogonodae</taxon>
        <taxon>Paspaleae</taxon>
        <taxon>Paspalinae</taxon>
        <taxon>Paspalum</taxon>
    </lineage>
</organism>
<dbReference type="PANTHER" id="PTHR46610:SF8">
    <property type="entry name" value="OS06G0147000 PROTEIN"/>
    <property type="match status" value="1"/>
</dbReference>
<gene>
    <name evidence="2" type="ORF">U9M48_029791</name>
</gene>
<keyword evidence="1" id="KW-0812">Transmembrane</keyword>
<evidence type="ECO:0000313" key="2">
    <source>
        <dbReference type="EMBL" id="WVZ82537.1"/>
    </source>
</evidence>
<evidence type="ECO:0000313" key="3">
    <source>
        <dbReference type="Proteomes" id="UP001341281"/>
    </source>
</evidence>
<feature type="transmembrane region" description="Helical" evidence="1">
    <location>
        <begin position="125"/>
        <end position="143"/>
    </location>
</feature>
<dbReference type="EMBL" id="CP144750">
    <property type="protein sequence ID" value="WVZ82537.1"/>
    <property type="molecule type" value="Genomic_DNA"/>
</dbReference>
<dbReference type="Proteomes" id="UP001341281">
    <property type="component" value="Chromosome 06"/>
</dbReference>
<dbReference type="Pfam" id="PF20100">
    <property type="entry name" value="DUF6490"/>
    <property type="match status" value="2"/>
</dbReference>
<keyword evidence="1" id="KW-1133">Transmembrane helix</keyword>
<feature type="transmembrane region" description="Helical" evidence="1">
    <location>
        <begin position="149"/>
        <end position="173"/>
    </location>
</feature>
<proteinExistence type="predicted"/>
<accession>A0AAQ3U2B0</accession>
<name>A0AAQ3U2B0_PASNO</name>
<feature type="transmembrane region" description="Helical" evidence="1">
    <location>
        <begin position="35"/>
        <end position="55"/>
    </location>
</feature>
<dbReference type="InterPro" id="IPR045501">
    <property type="entry name" value="DUF6490"/>
</dbReference>
<dbReference type="PANTHER" id="PTHR46610">
    <property type="entry name" value="OS05G0181300 PROTEIN"/>
    <property type="match status" value="1"/>
</dbReference>
<evidence type="ECO:0000256" key="1">
    <source>
        <dbReference type="SAM" id="Phobius"/>
    </source>
</evidence>
<keyword evidence="1" id="KW-0472">Membrane</keyword>
<protein>
    <submittedName>
        <fullName evidence="2">Uncharacterized protein</fullName>
    </submittedName>
</protein>
<dbReference type="AlphaFoldDB" id="A0AAQ3U2B0"/>
<keyword evidence="3" id="KW-1185">Reference proteome</keyword>
<feature type="transmembrane region" description="Helical" evidence="1">
    <location>
        <begin position="92"/>
        <end position="113"/>
    </location>
</feature>
<feature type="transmembrane region" description="Helical" evidence="1">
    <location>
        <begin position="12"/>
        <end position="29"/>
    </location>
</feature>
<feature type="transmembrane region" description="Helical" evidence="1">
    <location>
        <begin position="67"/>
        <end position="86"/>
    </location>
</feature>